<organism evidence="1 2">
    <name type="scientific">Hymenobacter telluris</name>
    <dbReference type="NCBI Taxonomy" id="2816474"/>
    <lineage>
        <taxon>Bacteria</taxon>
        <taxon>Pseudomonadati</taxon>
        <taxon>Bacteroidota</taxon>
        <taxon>Cytophagia</taxon>
        <taxon>Cytophagales</taxon>
        <taxon>Hymenobacteraceae</taxon>
        <taxon>Hymenobacter</taxon>
    </lineage>
</organism>
<keyword evidence="2" id="KW-1185">Reference proteome</keyword>
<comment type="caution">
    <text evidence="1">The sequence shown here is derived from an EMBL/GenBank/DDBJ whole genome shotgun (WGS) entry which is preliminary data.</text>
</comment>
<reference evidence="1" key="1">
    <citation type="submission" date="2021-03" db="EMBL/GenBank/DDBJ databases">
        <authorList>
            <person name="Kim M.K."/>
        </authorList>
    </citation>
    <scope>NUCLEOTIDE SEQUENCE</scope>
    <source>
        <strain evidence="1">BT186</strain>
    </source>
</reference>
<dbReference type="AlphaFoldDB" id="A0A939EW06"/>
<name>A0A939EW06_9BACT</name>
<gene>
    <name evidence="1" type="ORF">J0X19_12880</name>
</gene>
<dbReference type="RefSeq" id="WP_206984767.1">
    <property type="nucleotide sequence ID" value="NZ_JAFLQZ010000007.1"/>
</dbReference>
<sequence>MSLTHTEFITLPAEEQGGYVFGQGTYLASRQEGTYCVNLYYLHSFYCEMWLDQHCPELDFFRTFTNQRCLTPYLDKLALPLEQSVVVRQANRNA</sequence>
<dbReference type="EMBL" id="JAFLQZ010000007">
    <property type="protein sequence ID" value="MBO0358844.1"/>
    <property type="molecule type" value="Genomic_DNA"/>
</dbReference>
<evidence type="ECO:0000313" key="2">
    <source>
        <dbReference type="Proteomes" id="UP000664144"/>
    </source>
</evidence>
<proteinExistence type="predicted"/>
<dbReference type="Proteomes" id="UP000664144">
    <property type="component" value="Unassembled WGS sequence"/>
</dbReference>
<protein>
    <submittedName>
        <fullName evidence="1">Uncharacterized protein</fullName>
    </submittedName>
</protein>
<accession>A0A939EW06</accession>
<evidence type="ECO:0000313" key="1">
    <source>
        <dbReference type="EMBL" id="MBO0358844.1"/>
    </source>
</evidence>